<gene>
    <name evidence="9" type="ORF">E5352_04400</name>
</gene>
<evidence type="ECO:0000313" key="10">
    <source>
        <dbReference type="Proteomes" id="UP000306631"/>
    </source>
</evidence>
<evidence type="ECO:0000256" key="2">
    <source>
        <dbReference type="ARBA" id="ARBA00022676"/>
    </source>
</evidence>
<dbReference type="RefSeq" id="WP_136003574.1">
    <property type="nucleotide sequence ID" value="NZ_SRYW01000003.1"/>
</dbReference>
<accession>A0A4S2D2V2</accession>
<comment type="caution">
    <text evidence="9">The sequence shown here is derived from an EMBL/GenBank/DDBJ whole genome shotgun (WGS) entry which is preliminary data.</text>
</comment>
<dbReference type="SUPFAM" id="SSF53448">
    <property type="entry name" value="Nucleotide-diphospho-sugar transferases"/>
    <property type="match status" value="1"/>
</dbReference>
<dbReference type="EMBL" id="SRYW01000003">
    <property type="protein sequence ID" value="TGY35858.1"/>
    <property type="molecule type" value="Genomic_DNA"/>
</dbReference>
<evidence type="ECO:0000256" key="6">
    <source>
        <dbReference type="ARBA" id="ARBA00023136"/>
    </source>
</evidence>
<dbReference type="Gene3D" id="3.90.550.10">
    <property type="entry name" value="Spore Coat Polysaccharide Biosynthesis Protein SpsA, Chain A"/>
    <property type="match status" value="1"/>
</dbReference>
<feature type="transmembrane region" description="Helical" evidence="7">
    <location>
        <begin position="266"/>
        <end position="288"/>
    </location>
</feature>
<evidence type="ECO:0000256" key="4">
    <source>
        <dbReference type="ARBA" id="ARBA00022692"/>
    </source>
</evidence>
<dbReference type="PANTHER" id="PTHR48090:SF1">
    <property type="entry name" value="PROPHAGE BACTOPRENOL GLUCOSYL TRANSFERASE HOMOLOG"/>
    <property type="match status" value="1"/>
</dbReference>
<keyword evidence="3 9" id="KW-0808">Transferase</keyword>
<dbReference type="OrthoDB" id="9811884at2"/>
<evidence type="ECO:0000256" key="3">
    <source>
        <dbReference type="ARBA" id="ARBA00022679"/>
    </source>
</evidence>
<evidence type="ECO:0000256" key="5">
    <source>
        <dbReference type="ARBA" id="ARBA00022989"/>
    </source>
</evidence>
<reference evidence="9 10" key="1">
    <citation type="submission" date="2019-04" db="EMBL/GenBank/DDBJ databases">
        <title>Microbes associate with the intestines of laboratory mice.</title>
        <authorList>
            <person name="Navarre W."/>
            <person name="Wong E."/>
            <person name="Huang K."/>
            <person name="Tropini C."/>
            <person name="Ng K."/>
            <person name="Yu B."/>
        </authorList>
    </citation>
    <scope>NUCLEOTIDE SEQUENCE [LARGE SCALE GENOMIC DNA]</scope>
    <source>
        <strain evidence="9 10">NM62_B4-13</strain>
    </source>
</reference>
<feature type="transmembrane region" description="Helical" evidence="7">
    <location>
        <begin position="232"/>
        <end position="254"/>
    </location>
</feature>
<keyword evidence="6 7" id="KW-0472">Membrane</keyword>
<dbReference type="CDD" id="cd04187">
    <property type="entry name" value="DPM1_like_bac"/>
    <property type="match status" value="1"/>
</dbReference>
<dbReference type="InterPro" id="IPR001173">
    <property type="entry name" value="Glyco_trans_2-like"/>
</dbReference>
<dbReference type="PANTHER" id="PTHR48090">
    <property type="entry name" value="UNDECAPRENYL-PHOSPHATE 4-DEOXY-4-FORMAMIDO-L-ARABINOSE TRANSFERASE-RELATED"/>
    <property type="match status" value="1"/>
</dbReference>
<sequence>MALISYVVPVYNNSGSLRPTWEGIRALFEQDLADHRYEIVFVNDGSKDASWEEIQQLAAEDPNVRPFRFTRNFGQVPAIIAGYHKSAGDAVINISADLQDPIELTVQMVRSWESGFDVVIGHRNDRQDSVASNFFSKVAYGILRMSNRNIPEGGFDFVLMSRRATDTFLDYQGRNRYFQGDILWAGYRTALLPYARRKRTIGKSQYNFGRKLKLFLDYVIDGSYLPIRMMSLSGVAVSAFGLLYALVVTAAWALRATPFPGWAPLMIVGLVIGGMIMLMLGVIGEYLWRILDEVKHKPMFIFEERSDAQQ</sequence>
<keyword evidence="4 7" id="KW-0812">Transmembrane</keyword>
<evidence type="ECO:0000256" key="1">
    <source>
        <dbReference type="ARBA" id="ARBA00004141"/>
    </source>
</evidence>
<dbReference type="InterPro" id="IPR050256">
    <property type="entry name" value="Glycosyltransferase_2"/>
</dbReference>
<dbReference type="GO" id="GO:0005886">
    <property type="term" value="C:plasma membrane"/>
    <property type="evidence" value="ECO:0007669"/>
    <property type="project" value="TreeGrafter"/>
</dbReference>
<dbReference type="Proteomes" id="UP000306631">
    <property type="component" value="Unassembled WGS sequence"/>
</dbReference>
<comment type="subcellular location">
    <subcellularLocation>
        <location evidence="1">Membrane</location>
        <topology evidence="1">Multi-pass membrane protein</topology>
    </subcellularLocation>
</comment>
<proteinExistence type="predicted"/>
<dbReference type="AlphaFoldDB" id="A0A4S2D2V2"/>
<keyword evidence="2" id="KW-0328">Glycosyltransferase</keyword>
<dbReference type="InterPro" id="IPR029044">
    <property type="entry name" value="Nucleotide-diphossugar_trans"/>
</dbReference>
<dbReference type="Pfam" id="PF00535">
    <property type="entry name" value="Glycos_transf_2"/>
    <property type="match status" value="1"/>
</dbReference>
<dbReference type="GO" id="GO:0016757">
    <property type="term" value="F:glycosyltransferase activity"/>
    <property type="evidence" value="ECO:0007669"/>
    <property type="project" value="UniProtKB-KW"/>
</dbReference>
<feature type="domain" description="Glycosyltransferase 2-like" evidence="8">
    <location>
        <begin position="5"/>
        <end position="150"/>
    </location>
</feature>
<keyword evidence="5 7" id="KW-1133">Transmembrane helix</keyword>
<organism evidence="9 10">
    <name type="scientific">Stenotrophomonas maltophilia</name>
    <name type="common">Pseudomonas maltophilia</name>
    <name type="synonym">Xanthomonas maltophilia</name>
    <dbReference type="NCBI Taxonomy" id="40324"/>
    <lineage>
        <taxon>Bacteria</taxon>
        <taxon>Pseudomonadati</taxon>
        <taxon>Pseudomonadota</taxon>
        <taxon>Gammaproteobacteria</taxon>
        <taxon>Lysobacterales</taxon>
        <taxon>Lysobacteraceae</taxon>
        <taxon>Stenotrophomonas</taxon>
        <taxon>Stenotrophomonas maltophilia group</taxon>
    </lineage>
</organism>
<name>A0A4S2D2V2_STEMA</name>
<evidence type="ECO:0000313" key="9">
    <source>
        <dbReference type="EMBL" id="TGY35858.1"/>
    </source>
</evidence>
<evidence type="ECO:0000256" key="7">
    <source>
        <dbReference type="SAM" id="Phobius"/>
    </source>
</evidence>
<protein>
    <submittedName>
        <fullName evidence="9">Glycosyltransferase</fullName>
    </submittedName>
</protein>
<evidence type="ECO:0000259" key="8">
    <source>
        <dbReference type="Pfam" id="PF00535"/>
    </source>
</evidence>